<feature type="domain" description="HPt" evidence="14">
    <location>
        <begin position="1"/>
        <end position="103"/>
    </location>
</feature>
<dbReference type="eggNOG" id="COG2198">
    <property type="taxonomic scope" value="Bacteria"/>
</dbReference>
<dbReference type="FunFam" id="3.30.565.10:FF:000016">
    <property type="entry name" value="Chemotaxis protein CheA, putative"/>
    <property type="match status" value="1"/>
</dbReference>
<evidence type="ECO:0000256" key="5">
    <source>
        <dbReference type="ARBA" id="ARBA00022553"/>
    </source>
</evidence>
<dbReference type="SUPFAM" id="SSF47226">
    <property type="entry name" value="Histidine-containing phosphotransfer domain, HPT domain"/>
    <property type="match status" value="1"/>
</dbReference>
<dbReference type="InterPro" id="IPR036061">
    <property type="entry name" value="CheW-like_dom_sf"/>
</dbReference>
<dbReference type="PROSITE" id="PS50851">
    <property type="entry name" value="CHEW"/>
    <property type="match status" value="1"/>
</dbReference>
<dbReference type="OrthoDB" id="9803176at2"/>
<dbReference type="FunFam" id="2.30.30.40:FF:000048">
    <property type="entry name" value="Chemotaxis protein CheA, putative"/>
    <property type="match status" value="1"/>
</dbReference>
<dbReference type="KEGG" id="tjr:TherJR_1517"/>
<keyword evidence="10" id="KW-0902">Two-component regulatory system</keyword>
<dbReference type="InterPro" id="IPR037006">
    <property type="entry name" value="CheA-like_homodim_sf"/>
</dbReference>
<evidence type="ECO:0000256" key="6">
    <source>
        <dbReference type="ARBA" id="ARBA00022679"/>
    </source>
</evidence>
<keyword evidence="5 11" id="KW-0597">Phosphoprotein</keyword>
<dbReference type="CDD" id="cd00088">
    <property type="entry name" value="HPT"/>
    <property type="match status" value="1"/>
</dbReference>
<dbReference type="InterPro" id="IPR035891">
    <property type="entry name" value="CheY-binding_CheA"/>
</dbReference>
<reference evidence="15 16" key="1">
    <citation type="submission" date="2010-05" db="EMBL/GenBank/DDBJ databases">
        <title>Complete sequence of Thermincola sp. JR.</title>
        <authorList>
            <consortium name="US DOE Joint Genome Institute"/>
            <person name="Lucas S."/>
            <person name="Copeland A."/>
            <person name="Lapidus A."/>
            <person name="Cheng J.-F."/>
            <person name="Bruce D."/>
            <person name="Goodwin L."/>
            <person name="Pitluck S."/>
            <person name="Chertkov O."/>
            <person name="Detter J.C."/>
            <person name="Han C."/>
            <person name="Tapia R."/>
            <person name="Land M."/>
            <person name="Hauser L."/>
            <person name="Kyrpides N."/>
            <person name="Mikhailova N."/>
            <person name="Hazen T.C."/>
            <person name="Woyke T."/>
        </authorList>
    </citation>
    <scope>NUCLEOTIDE SEQUENCE [LARGE SCALE GENOMIC DNA]</scope>
    <source>
        <strain evidence="15 16">JR</strain>
    </source>
</reference>
<keyword evidence="16" id="KW-1185">Reference proteome</keyword>
<dbReference type="Gene3D" id="3.30.70.1110">
    <property type="entry name" value="Histidine kinase CheA-like, P2 response regulator-binding domain"/>
    <property type="match status" value="1"/>
</dbReference>
<dbReference type="InterPro" id="IPR037052">
    <property type="entry name" value="CheA-like_P2_sf"/>
</dbReference>
<comment type="catalytic activity">
    <reaction evidence="1">
        <text>ATP + protein L-histidine = ADP + protein N-phospho-L-histidine.</text>
        <dbReference type="EC" id="2.7.13.3"/>
    </reaction>
</comment>
<dbReference type="SMART" id="SM00073">
    <property type="entry name" value="HPT"/>
    <property type="match status" value="1"/>
</dbReference>
<dbReference type="SUPFAM" id="SSF47384">
    <property type="entry name" value="Homodimeric domain of signal transducing histidine kinase"/>
    <property type="match status" value="1"/>
</dbReference>
<dbReference type="InterPro" id="IPR004105">
    <property type="entry name" value="CheA-like_dim"/>
</dbReference>
<dbReference type="SUPFAM" id="SSF50341">
    <property type="entry name" value="CheW-like"/>
    <property type="match status" value="1"/>
</dbReference>
<gene>
    <name evidence="15" type="ordered locus">TherJR_1517</name>
</gene>
<dbReference type="PROSITE" id="PS50109">
    <property type="entry name" value="HIS_KIN"/>
    <property type="match status" value="1"/>
</dbReference>
<keyword evidence="4" id="KW-0145">Chemotaxis</keyword>
<dbReference type="RefSeq" id="WP_013120385.1">
    <property type="nucleotide sequence ID" value="NC_014152.1"/>
</dbReference>
<accession>D5XFE9</accession>
<dbReference type="InterPro" id="IPR036097">
    <property type="entry name" value="HisK_dim/P_sf"/>
</dbReference>
<evidence type="ECO:0000256" key="4">
    <source>
        <dbReference type="ARBA" id="ARBA00022500"/>
    </source>
</evidence>
<dbReference type="SMART" id="SM00387">
    <property type="entry name" value="HATPase_c"/>
    <property type="match status" value="1"/>
</dbReference>
<dbReference type="InterPro" id="IPR036890">
    <property type="entry name" value="HATPase_C_sf"/>
</dbReference>
<evidence type="ECO:0000256" key="8">
    <source>
        <dbReference type="ARBA" id="ARBA00022777"/>
    </source>
</evidence>
<keyword evidence="6" id="KW-0808">Transferase</keyword>
<dbReference type="Pfam" id="PF02895">
    <property type="entry name" value="H-kinase_dim"/>
    <property type="match status" value="1"/>
</dbReference>
<dbReference type="SMART" id="SM01231">
    <property type="entry name" value="H-kinase_dim"/>
    <property type="match status" value="1"/>
</dbReference>
<keyword evidence="7" id="KW-0547">Nucleotide-binding</keyword>
<dbReference type="InterPro" id="IPR004358">
    <property type="entry name" value="Sig_transdc_His_kin-like_C"/>
</dbReference>
<dbReference type="Gene3D" id="1.20.120.160">
    <property type="entry name" value="HPT domain"/>
    <property type="match status" value="1"/>
</dbReference>
<dbReference type="InterPro" id="IPR008207">
    <property type="entry name" value="Sig_transdc_His_kin_Hpt_dom"/>
</dbReference>
<proteinExistence type="predicted"/>
<dbReference type="PROSITE" id="PS50894">
    <property type="entry name" value="HPT"/>
    <property type="match status" value="1"/>
</dbReference>
<dbReference type="Pfam" id="PF07194">
    <property type="entry name" value="P2"/>
    <property type="match status" value="1"/>
</dbReference>
<feature type="domain" description="CheW-like" evidence="13">
    <location>
        <begin position="572"/>
        <end position="702"/>
    </location>
</feature>
<dbReference type="CDD" id="cd16916">
    <property type="entry name" value="HATPase_CheA-like"/>
    <property type="match status" value="1"/>
</dbReference>
<name>D5XFE9_THEPJ</name>
<dbReference type="SUPFAM" id="SSF55052">
    <property type="entry name" value="CheY-binding domain of CheA"/>
    <property type="match status" value="1"/>
</dbReference>
<dbReference type="Pfam" id="PF01584">
    <property type="entry name" value="CheW"/>
    <property type="match status" value="1"/>
</dbReference>
<evidence type="ECO:0000256" key="10">
    <source>
        <dbReference type="ARBA" id="ARBA00023012"/>
    </source>
</evidence>
<dbReference type="CDD" id="cd00731">
    <property type="entry name" value="CheA_reg"/>
    <property type="match status" value="1"/>
</dbReference>
<dbReference type="GO" id="GO:0005524">
    <property type="term" value="F:ATP binding"/>
    <property type="evidence" value="ECO:0007669"/>
    <property type="project" value="UniProtKB-KW"/>
</dbReference>
<dbReference type="HOGENOM" id="CLU_000650_3_6_9"/>
<feature type="domain" description="Histidine kinase" evidence="12">
    <location>
        <begin position="320"/>
        <end position="570"/>
    </location>
</feature>
<dbReference type="Gene3D" id="2.30.30.40">
    <property type="entry name" value="SH3 Domains"/>
    <property type="match status" value="1"/>
</dbReference>
<dbReference type="PRINTS" id="PR00344">
    <property type="entry name" value="BCTRLSENSOR"/>
</dbReference>
<dbReference type="InterPro" id="IPR005467">
    <property type="entry name" value="His_kinase_dom"/>
</dbReference>
<dbReference type="SUPFAM" id="SSF55874">
    <property type="entry name" value="ATPase domain of HSP90 chaperone/DNA topoisomerase II/histidine kinase"/>
    <property type="match status" value="1"/>
</dbReference>
<dbReference type="eggNOG" id="COG0643">
    <property type="taxonomic scope" value="Bacteria"/>
</dbReference>
<dbReference type="InterPro" id="IPR036641">
    <property type="entry name" value="HPT_dom_sf"/>
</dbReference>
<dbReference type="Gene3D" id="3.30.565.10">
    <property type="entry name" value="Histidine kinase-like ATPase, C-terminal domain"/>
    <property type="match status" value="1"/>
</dbReference>
<organism evidence="15 16">
    <name type="scientific">Thermincola potens (strain JR)</name>
    <dbReference type="NCBI Taxonomy" id="635013"/>
    <lineage>
        <taxon>Bacteria</taxon>
        <taxon>Bacillati</taxon>
        <taxon>Bacillota</taxon>
        <taxon>Clostridia</taxon>
        <taxon>Eubacteriales</taxon>
        <taxon>Thermincolaceae</taxon>
        <taxon>Thermincola</taxon>
    </lineage>
</organism>
<dbReference type="EC" id="2.7.13.3" evidence="2"/>
<protein>
    <recommendedName>
        <fullName evidence="3">Chemotaxis protein CheA</fullName>
        <ecNumber evidence="2">2.7.13.3</ecNumber>
    </recommendedName>
</protein>
<evidence type="ECO:0000256" key="9">
    <source>
        <dbReference type="ARBA" id="ARBA00022840"/>
    </source>
</evidence>
<keyword evidence="9" id="KW-0067">ATP-binding</keyword>
<dbReference type="AlphaFoldDB" id="D5XFE9"/>
<evidence type="ECO:0000313" key="16">
    <source>
        <dbReference type="Proteomes" id="UP000002377"/>
    </source>
</evidence>
<dbReference type="Gene3D" id="1.10.287.560">
    <property type="entry name" value="Histidine kinase CheA-like, homodimeric domain"/>
    <property type="match status" value="1"/>
</dbReference>
<dbReference type="InterPro" id="IPR010808">
    <property type="entry name" value="CheA_P2-bd"/>
</dbReference>
<keyword evidence="8 15" id="KW-0418">Kinase</keyword>
<dbReference type="GO" id="GO:0006935">
    <property type="term" value="P:chemotaxis"/>
    <property type="evidence" value="ECO:0007669"/>
    <property type="project" value="UniProtKB-KW"/>
</dbReference>
<evidence type="ECO:0000259" key="14">
    <source>
        <dbReference type="PROSITE" id="PS50894"/>
    </source>
</evidence>
<dbReference type="InterPro" id="IPR051315">
    <property type="entry name" value="Bact_Chemotaxis_CheA"/>
</dbReference>
<dbReference type="InterPro" id="IPR002545">
    <property type="entry name" value="CheW-lke_dom"/>
</dbReference>
<dbReference type="Pfam" id="PF01627">
    <property type="entry name" value="Hpt"/>
    <property type="match status" value="1"/>
</dbReference>
<evidence type="ECO:0000256" key="2">
    <source>
        <dbReference type="ARBA" id="ARBA00012438"/>
    </source>
</evidence>
<dbReference type="EMBL" id="CP002028">
    <property type="protein sequence ID" value="ADG82370.1"/>
    <property type="molecule type" value="Genomic_DNA"/>
</dbReference>
<dbReference type="STRING" id="635013.TherJR_1517"/>
<evidence type="ECO:0000259" key="13">
    <source>
        <dbReference type="PROSITE" id="PS50851"/>
    </source>
</evidence>
<evidence type="ECO:0000256" key="1">
    <source>
        <dbReference type="ARBA" id="ARBA00000085"/>
    </source>
</evidence>
<evidence type="ECO:0000259" key="12">
    <source>
        <dbReference type="PROSITE" id="PS50109"/>
    </source>
</evidence>
<evidence type="ECO:0000256" key="11">
    <source>
        <dbReference type="PROSITE-ProRule" id="PRU00110"/>
    </source>
</evidence>
<dbReference type="PANTHER" id="PTHR43395">
    <property type="entry name" value="SENSOR HISTIDINE KINASE CHEA"/>
    <property type="match status" value="1"/>
</dbReference>
<dbReference type="Pfam" id="PF02518">
    <property type="entry name" value="HATPase_c"/>
    <property type="match status" value="1"/>
</dbReference>
<dbReference type="GO" id="GO:0005737">
    <property type="term" value="C:cytoplasm"/>
    <property type="evidence" value="ECO:0007669"/>
    <property type="project" value="InterPro"/>
</dbReference>
<evidence type="ECO:0000256" key="3">
    <source>
        <dbReference type="ARBA" id="ARBA00021495"/>
    </source>
</evidence>
<dbReference type="Proteomes" id="UP000002377">
    <property type="component" value="Chromosome"/>
</dbReference>
<dbReference type="PANTHER" id="PTHR43395:SF1">
    <property type="entry name" value="CHEMOTAXIS PROTEIN CHEA"/>
    <property type="match status" value="1"/>
</dbReference>
<evidence type="ECO:0000256" key="7">
    <source>
        <dbReference type="ARBA" id="ARBA00022741"/>
    </source>
</evidence>
<evidence type="ECO:0000313" key="15">
    <source>
        <dbReference type="EMBL" id="ADG82370.1"/>
    </source>
</evidence>
<feature type="modified residue" description="Phosphohistidine" evidence="11">
    <location>
        <position position="46"/>
    </location>
</feature>
<sequence>MDMSQYLDMFLEEAKEHLQKLNDSLLALESNPEGRGILDEIFRSAHTLKGMSATMGYTQVAELTHEMENVLHKLRSGDLQLNSHIVDLLFKSVDILDNAVNDIANGGEGKLTLGEIIGSLRDVISGQGFAGQDSASPVSNGHNIKSDSKEEAFNEYEKNLLLEAFEQGFKCYHITVHISPKCVMKSARAFMVFKNLEEIGEIIKCVPTVQDIEEEKFDTSFNVVVISSEGPERVQKALLSIAEVEEPEIEEITKDSLNHVIIPAPAAVSALEAPAIPAGQEIATAQMASVQVPETNQSLPNVSSQPNLTQPKPGLVQKMRTSQSVRVDIHRLDSLINLVGELVINKTRLVQIGRNAQVPELTETLEQMDRISIDLQNVVMKVRMVPIDLVFSRFPRMVRDLARDLNKEIELVIEGKETEMDRTVIDEIGDPLVHLLRNAVDHGIETKEERIAAGKPPVGRVILAARHEGNHVIIEVKDDGKGIDVEAVKKKILEKQLATPEELAAMDDNAILMYIFQPGFSTAKKVTDVSGRGVGLDVVKNKIEALSGNIQIESKMGEGTRFKIQLPLTLAIIQALLVRLEAEIYAIPLSFIAETTSIMPGQINSVNDQEVMLLRGDVLPLIKLHKVFNVPPSDIEKEEEINVVIVRKGEKRAGLIVDALMGQQEIVIKSLGSLLGGIPMIAGATILGNGQVSLIIDVASLF</sequence>
<dbReference type="InterPro" id="IPR003594">
    <property type="entry name" value="HATPase_dom"/>
</dbReference>
<dbReference type="GO" id="GO:0000155">
    <property type="term" value="F:phosphorelay sensor kinase activity"/>
    <property type="evidence" value="ECO:0007669"/>
    <property type="project" value="InterPro"/>
</dbReference>
<dbReference type="SMART" id="SM00260">
    <property type="entry name" value="CheW"/>
    <property type="match status" value="1"/>
</dbReference>